<keyword evidence="2" id="KW-1185">Reference proteome</keyword>
<proteinExistence type="predicted"/>
<sequence>MTYRGDVYFIFVLISVFRDYTYWHAISLIKGYPYLLTELSHSFSLSTISRSKVKDRENRGE</sequence>
<dbReference type="AlphaFoldDB" id="A0AAV5JLM8"/>
<evidence type="ECO:0000313" key="2">
    <source>
        <dbReference type="Proteomes" id="UP001054252"/>
    </source>
</evidence>
<reference evidence="1 2" key="1">
    <citation type="journal article" date="2021" name="Commun. Biol.">
        <title>The genome of Shorea leprosula (Dipterocarpaceae) highlights the ecological relevance of drought in aseasonal tropical rainforests.</title>
        <authorList>
            <person name="Ng K.K.S."/>
            <person name="Kobayashi M.J."/>
            <person name="Fawcett J.A."/>
            <person name="Hatakeyama M."/>
            <person name="Paape T."/>
            <person name="Ng C.H."/>
            <person name="Ang C.C."/>
            <person name="Tnah L.H."/>
            <person name="Lee C.T."/>
            <person name="Nishiyama T."/>
            <person name="Sese J."/>
            <person name="O'Brien M.J."/>
            <person name="Copetti D."/>
            <person name="Mohd Noor M.I."/>
            <person name="Ong R.C."/>
            <person name="Putra M."/>
            <person name="Sireger I.Z."/>
            <person name="Indrioko S."/>
            <person name="Kosugi Y."/>
            <person name="Izuno A."/>
            <person name="Isagi Y."/>
            <person name="Lee S.L."/>
            <person name="Shimizu K.K."/>
        </authorList>
    </citation>
    <scope>NUCLEOTIDE SEQUENCE [LARGE SCALE GENOMIC DNA]</scope>
    <source>
        <strain evidence="1">214</strain>
    </source>
</reference>
<dbReference type="Proteomes" id="UP001054252">
    <property type="component" value="Unassembled WGS sequence"/>
</dbReference>
<name>A0AAV5JLM8_9ROSI</name>
<protein>
    <submittedName>
        <fullName evidence="1">Uncharacterized protein</fullName>
    </submittedName>
</protein>
<gene>
    <name evidence="1" type="ORF">SLEP1_g26399</name>
</gene>
<comment type="caution">
    <text evidence="1">The sequence shown here is derived from an EMBL/GenBank/DDBJ whole genome shotgun (WGS) entry which is preliminary data.</text>
</comment>
<dbReference type="EMBL" id="BPVZ01000043">
    <property type="protein sequence ID" value="GKV15624.1"/>
    <property type="molecule type" value="Genomic_DNA"/>
</dbReference>
<accession>A0AAV5JLM8</accession>
<organism evidence="1 2">
    <name type="scientific">Rubroshorea leprosula</name>
    <dbReference type="NCBI Taxonomy" id="152421"/>
    <lineage>
        <taxon>Eukaryota</taxon>
        <taxon>Viridiplantae</taxon>
        <taxon>Streptophyta</taxon>
        <taxon>Embryophyta</taxon>
        <taxon>Tracheophyta</taxon>
        <taxon>Spermatophyta</taxon>
        <taxon>Magnoliopsida</taxon>
        <taxon>eudicotyledons</taxon>
        <taxon>Gunneridae</taxon>
        <taxon>Pentapetalae</taxon>
        <taxon>rosids</taxon>
        <taxon>malvids</taxon>
        <taxon>Malvales</taxon>
        <taxon>Dipterocarpaceae</taxon>
        <taxon>Rubroshorea</taxon>
    </lineage>
</organism>
<evidence type="ECO:0000313" key="1">
    <source>
        <dbReference type="EMBL" id="GKV15624.1"/>
    </source>
</evidence>